<dbReference type="Proteomes" id="UP000002729">
    <property type="component" value="Unassembled WGS sequence"/>
</dbReference>
<dbReference type="EMBL" id="GL833201">
    <property type="protein sequence ID" value="EGB03083.1"/>
    <property type="molecule type" value="Genomic_DNA"/>
</dbReference>
<feature type="signal peptide" evidence="1">
    <location>
        <begin position="1"/>
        <end position="15"/>
    </location>
</feature>
<protein>
    <submittedName>
        <fullName evidence="2">Uncharacterized protein</fullName>
    </submittedName>
</protein>
<dbReference type="GeneID" id="20226730"/>
<keyword evidence="3" id="KW-1185">Reference proteome</keyword>
<reference evidence="2 3" key="1">
    <citation type="journal article" date="2011" name="Proc. Natl. Acad. Sci. U.S.A.">
        <title>Niche of harmful alga Aureococcus anophagefferens revealed through ecogenomics.</title>
        <authorList>
            <person name="Gobler C.J."/>
            <person name="Berry D.L."/>
            <person name="Dyhrman S.T."/>
            <person name="Wilhelm S.W."/>
            <person name="Salamov A."/>
            <person name="Lobanov A.V."/>
            <person name="Zhang Y."/>
            <person name="Collier J.L."/>
            <person name="Wurch L.L."/>
            <person name="Kustka A.B."/>
            <person name="Dill B.D."/>
            <person name="Shah M."/>
            <person name="VerBerkmoes N.C."/>
            <person name="Kuo A."/>
            <person name="Terry A."/>
            <person name="Pangilinan J."/>
            <person name="Lindquist E.A."/>
            <person name="Lucas S."/>
            <person name="Paulsen I.T."/>
            <person name="Hattenrath-Lehmann T.K."/>
            <person name="Talmage S.C."/>
            <person name="Walker E.A."/>
            <person name="Koch F."/>
            <person name="Burson A.M."/>
            <person name="Marcoval M.A."/>
            <person name="Tang Y.Z."/>
            <person name="Lecleir G.R."/>
            <person name="Coyne K.J."/>
            <person name="Berg G.M."/>
            <person name="Bertrand E.M."/>
            <person name="Saito M.A."/>
            <person name="Gladyshev V.N."/>
            <person name="Grigoriev I.V."/>
        </authorList>
    </citation>
    <scope>NUCLEOTIDE SEQUENCE [LARGE SCALE GENOMIC DNA]</scope>
    <source>
        <strain evidence="3">CCMP 1984</strain>
    </source>
</reference>
<evidence type="ECO:0000313" key="3">
    <source>
        <dbReference type="Proteomes" id="UP000002729"/>
    </source>
</evidence>
<sequence>MTARGLLLLATWARAEWCAVQIANVFGDAPLSVEWRLDAAPDVVAAAAAAVVDELPASAWPAAVEAAVRSTMAAHRANGCAGSPAPRCVFDAAADRCGGVAENLAAAAPYAATNLTETLALACANCDVACGGGVGCALKAALGARGGAVDTAPLGAPAVEGYDASVRLGTTGFDHNEAWLVHLVLAAKAPLCAAAGADISRLAFNRHAFAFGAGYDGVLEVAPT</sequence>
<dbReference type="AlphaFoldDB" id="F0YP77"/>
<dbReference type="KEGG" id="aaf:AURANDRAFT_68313"/>
<feature type="chain" id="PRO_5012565047" evidence="1">
    <location>
        <begin position="16"/>
        <end position="224"/>
    </location>
</feature>
<gene>
    <name evidence="2" type="ORF">AURANDRAFT_68313</name>
</gene>
<name>F0YP77_AURAN</name>
<organism evidence="3">
    <name type="scientific">Aureococcus anophagefferens</name>
    <name type="common">Harmful bloom alga</name>
    <dbReference type="NCBI Taxonomy" id="44056"/>
    <lineage>
        <taxon>Eukaryota</taxon>
        <taxon>Sar</taxon>
        <taxon>Stramenopiles</taxon>
        <taxon>Ochrophyta</taxon>
        <taxon>Pelagophyceae</taxon>
        <taxon>Pelagomonadales</taxon>
        <taxon>Pelagomonadaceae</taxon>
        <taxon>Aureococcus</taxon>
    </lineage>
</organism>
<proteinExistence type="predicted"/>
<evidence type="ECO:0000313" key="2">
    <source>
        <dbReference type="EMBL" id="EGB03083.1"/>
    </source>
</evidence>
<dbReference type="RefSeq" id="XP_009042220.1">
    <property type="nucleotide sequence ID" value="XM_009043972.1"/>
</dbReference>
<evidence type="ECO:0000256" key="1">
    <source>
        <dbReference type="SAM" id="SignalP"/>
    </source>
</evidence>
<accession>F0YP77</accession>
<keyword evidence="1" id="KW-0732">Signal</keyword>
<dbReference type="InParanoid" id="F0YP77"/>